<dbReference type="Gene3D" id="4.10.80.30">
    <property type="entry name" value="DNA polymerase, domain 6"/>
    <property type="match status" value="1"/>
</dbReference>
<protein>
    <submittedName>
        <fullName evidence="3">Glucosaminidase domain-containing protein</fullName>
    </submittedName>
</protein>
<reference evidence="3 4" key="1">
    <citation type="submission" date="2022-12" db="EMBL/GenBank/DDBJ databases">
        <title>Draft genome sequence of Paenibacillus sp. dW9.</title>
        <authorList>
            <person name="Choi E.-W."/>
            <person name="Kim D.-U."/>
        </authorList>
    </citation>
    <scope>NUCLEOTIDE SEQUENCE [LARGE SCALE GENOMIC DNA]</scope>
    <source>
        <strain evidence="4">dW9</strain>
    </source>
</reference>
<dbReference type="SMART" id="SM00047">
    <property type="entry name" value="LYZ2"/>
    <property type="match status" value="1"/>
</dbReference>
<evidence type="ECO:0000259" key="2">
    <source>
        <dbReference type="SMART" id="SM00047"/>
    </source>
</evidence>
<dbReference type="EMBL" id="JAQAGZ010000004">
    <property type="protein sequence ID" value="MCZ8512482.1"/>
    <property type="molecule type" value="Genomic_DNA"/>
</dbReference>
<accession>A0ABT4Q6S2</accession>
<keyword evidence="4" id="KW-1185">Reference proteome</keyword>
<feature type="domain" description="Mannosyl-glycoprotein endo-beta-N-acetylglucosamidase-like" evidence="2">
    <location>
        <begin position="3"/>
        <end position="152"/>
    </location>
</feature>
<dbReference type="InterPro" id="IPR051056">
    <property type="entry name" value="Glycosyl_Hydrolase_73"/>
</dbReference>
<dbReference type="Proteomes" id="UP001527882">
    <property type="component" value="Unassembled WGS sequence"/>
</dbReference>
<dbReference type="InterPro" id="IPR002901">
    <property type="entry name" value="MGlyc_endo_b_GlcNAc-like_dom"/>
</dbReference>
<keyword evidence="1" id="KW-0378">Hydrolase</keyword>
<dbReference type="RefSeq" id="WP_269880923.1">
    <property type="nucleotide sequence ID" value="NZ_JAQAGZ010000004.1"/>
</dbReference>
<evidence type="ECO:0000313" key="3">
    <source>
        <dbReference type="EMBL" id="MCZ8512482.1"/>
    </source>
</evidence>
<organism evidence="3 4">
    <name type="scientific">Paenibacillus gyeongsangnamensis</name>
    <dbReference type="NCBI Taxonomy" id="3388067"/>
    <lineage>
        <taxon>Bacteria</taxon>
        <taxon>Bacillati</taxon>
        <taxon>Bacillota</taxon>
        <taxon>Bacilli</taxon>
        <taxon>Bacillales</taxon>
        <taxon>Paenibacillaceae</taxon>
        <taxon>Paenibacillus</taxon>
    </lineage>
</organism>
<proteinExistence type="predicted"/>
<comment type="caution">
    <text evidence="3">The sequence shown here is derived from an EMBL/GenBank/DDBJ whole genome shotgun (WGS) entry which is preliminary data.</text>
</comment>
<evidence type="ECO:0000313" key="4">
    <source>
        <dbReference type="Proteomes" id="UP001527882"/>
    </source>
</evidence>
<sequence>MTPEQFIGIVAPVAVQLRGEGSPLLPSVRIAQAMLETGSQIPVWNNLVGYKVGSGRPNAYWHGQSVTTLSWEVENGARMDGVPSDWRVYDSIADCFRDQDLLFQSSRYDRVRAAQSPQEQAAMLLACGYATDPAYADKLDRLIARYKLESYDTTAAIEEEESMTLKLEQDWQWTMLAEALEGLHAKGFFTDTVWVDKARSKELTISELTWLNTIMYARQNGVEI</sequence>
<dbReference type="Gene3D" id="1.10.530.10">
    <property type="match status" value="1"/>
</dbReference>
<gene>
    <name evidence="3" type="ORF">O9H85_08550</name>
</gene>
<dbReference type="PANTHER" id="PTHR33308">
    <property type="entry name" value="PEPTIDOGLYCAN HYDROLASE FLGJ"/>
    <property type="match status" value="1"/>
</dbReference>
<dbReference type="PANTHER" id="PTHR33308:SF9">
    <property type="entry name" value="PEPTIDOGLYCAN HYDROLASE FLGJ"/>
    <property type="match status" value="1"/>
</dbReference>
<evidence type="ECO:0000256" key="1">
    <source>
        <dbReference type="ARBA" id="ARBA00022801"/>
    </source>
</evidence>
<name>A0ABT4Q6S2_9BACL</name>
<dbReference type="Pfam" id="PF01832">
    <property type="entry name" value="Glucosaminidase"/>
    <property type="match status" value="1"/>
</dbReference>